<dbReference type="GO" id="GO:0005524">
    <property type="term" value="F:ATP binding"/>
    <property type="evidence" value="ECO:0007669"/>
    <property type="project" value="InterPro"/>
</dbReference>
<evidence type="ECO:0000256" key="6">
    <source>
        <dbReference type="HAMAP-Rule" id="MF_00031"/>
    </source>
</evidence>
<dbReference type="AlphaFoldDB" id="F9UKK0"/>
<dbReference type="Pfam" id="PF07499">
    <property type="entry name" value="RuvA_C"/>
    <property type="match status" value="1"/>
</dbReference>
<reference evidence="9 10" key="1">
    <citation type="journal article" date="2013" name="Genome Announc.">
        <title>Genome Sequence of Mycoplasma columbinum Strain SF7.</title>
        <authorList>
            <person name="Guo Z."/>
            <person name="Xu X."/>
            <person name="Zheng Q."/>
            <person name="Li T."/>
            <person name="Kuang S."/>
            <person name="Zhang Z."/>
            <person name="Chen Y."/>
            <person name="Lu X."/>
            <person name="Zhou R."/>
            <person name="Bi D."/>
            <person name="Jin H."/>
        </authorList>
    </citation>
    <scope>NUCLEOTIDE SEQUENCE [LARGE SCALE GENOMIC DNA]</scope>
    <source>
        <strain evidence="9 10">SF7</strain>
    </source>
</reference>
<dbReference type="GO" id="GO:0009378">
    <property type="term" value="F:four-way junction helicase activity"/>
    <property type="evidence" value="ECO:0007669"/>
    <property type="project" value="InterPro"/>
</dbReference>
<comment type="caution">
    <text evidence="9">The sequence shown here is derived from an EMBL/GenBank/DDBJ whole genome shotgun (WGS) entry which is preliminary data.</text>
</comment>
<dbReference type="InterPro" id="IPR013849">
    <property type="entry name" value="DNA_helicase_Holl-junc_RuvA_I"/>
</dbReference>
<dbReference type="STRING" id="1037410.MCSF7_02066"/>
<keyword evidence="9" id="KW-0547">Nucleotide-binding</keyword>
<sequence length="202" mass="23031">MVLYRIGEIIYKSYNNIIFESQGVGYSLVVPQHERFEAKTKTKLYIHEIKNEYYQITYAFKDFKERLLFIDLISLQGVGPKVAFNLINIGWELLGKYIANGNTTAINSIPYINSKVAKLVVSELQDKWSKMLNISKDEQDSSAINSSNLLEMKDTLKMLGFKKGQIDKAVEKITPTGNVEEMIEEAIKLISNNYEQNVSTTA</sequence>
<keyword evidence="9" id="KW-0347">Helicase</keyword>
<dbReference type="GO" id="GO:0005737">
    <property type="term" value="C:cytoplasm"/>
    <property type="evidence" value="ECO:0007669"/>
    <property type="project" value="UniProtKB-SubCell"/>
</dbReference>
<keyword evidence="4 6" id="KW-0233">DNA recombination</keyword>
<keyword evidence="9" id="KW-0067">ATP-binding</keyword>
<comment type="similarity">
    <text evidence="6">Belongs to the RuvA family.</text>
</comment>
<dbReference type="GO" id="GO:0006310">
    <property type="term" value="P:DNA recombination"/>
    <property type="evidence" value="ECO:0007669"/>
    <property type="project" value="UniProtKB-UniRule"/>
</dbReference>
<dbReference type="InterPro" id="IPR012340">
    <property type="entry name" value="NA-bd_OB-fold"/>
</dbReference>
<dbReference type="NCBIfam" id="TIGR00084">
    <property type="entry name" value="ruvA"/>
    <property type="match status" value="1"/>
</dbReference>
<protein>
    <recommendedName>
        <fullName evidence="6">Holliday junction branch migration complex subunit RuvA</fullName>
    </recommendedName>
</protein>
<dbReference type="eggNOG" id="COG0632">
    <property type="taxonomic scope" value="Bacteria"/>
</dbReference>
<feature type="domain" description="DNA helicase Holliday junction RuvA type" evidence="7">
    <location>
        <begin position="1"/>
        <end position="58"/>
    </location>
</feature>
<feature type="domain" description="Holliday junction DNA helicase RuvA C-terminal" evidence="8">
    <location>
        <begin position="154"/>
        <end position="191"/>
    </location>
</feature>
<keyword evidence="1 6" id="KW-0963">Cytoplasm</keyword>
<comment type="caution">
    <text evidence="6">Lacks conserved residue(s) required for the propagation of feature annotation.</text>
</comment>
<dbReference type="EMBL" id="AFXA01000011">
    <property type="protein sequence ID" value="EGV00205.1"/>
    <property type="molecule type" value="Genomic_DNA"/>
</dbReference>
<evidence type="ECO:0000256" key="2">
    <source>
        <dbReference type="ARBA" id="ARBA00022763"/>
    </source>
</evidence>
<accession>F9UKK0</accession>
<keyword evidence="2 6" id="KW-0227">DNA damage</keyword>
<dbReference type="SUPFAM" id="SSF47781">
    <property type="entry name" value="RuvA domain 2-like"/>
    <property type="match status" value="1"/>
</dbReference>
<dbReference type="RefSeq" id="WP_006608818.1">
    <property type="nucleotide sequence ID" value="NZ_AFXA01000011.1"/>
</dbReference>
<evidence type="ECO:0000313" key="10">
    <source>
        <dbReference type="Proteomes" id="UP000004978"/>
    </source>
</evidence>
<evidence type="ECO:0000256" key="4">
    <source>
        <dbReference type="ARBA" id="ARBA00023172"/>
    </source>
</evidence>
<dbReference type="InterPro" id="IPR011114">
    <property type="entry name" value="RuvA_C"/>
</dbReference>
<gene>
    <name evidence="6 9" type="primary">ruvA</name>
    <name evidence="9" type="ORF">MCSF7_02066</name>
</gene>
<keyword evidence="5 6" id="KW-0234">DNA repair</keyword>
<dbReference type="GO" id="GO:0006281">
    <property type="term" value="P:DNA repair"/>
    <property type="evidence" value="ECO:0007669"/>
    <property type="project" value="UniProtKB-UniRule"/>
</dbReference>
<dbReference type="InterPro" id="IPR010994">
    <property type="entry name" value="RuvA_2-like"/>
</dbReference>
<evidence type="ECO:0000313" key="9">
    <source>
        <dbReference type="EMBL" id="EGV00205.1"/>
    </source>
</evidence>
<evidence type="ECO:0000256" key="3">
    <source>
        <dbReference type="ARBA" id="ARBA00023125"/>
    </source>
</evidence>
<dbReference type="Gene3D" id="2.40.50.140">
    <property type="entry name" value="Nucleic acid-binding proteins"/>
    <property type="match status" value="1"/>
</dbReference>
<comment type="domain">
    <text evidence="6">Has three domains with a flexible linker between the domains II and III and assumes an 'L' shape. Domain III is highly mobile and contacts RuvB.</text>
</comment>
<comment type="function">
    <text evidence="6">The RuvA-RuvB-RuvC complex processes Holliday junction (HJ) DNA during genetic recombination and DNA repair, while the RuvA-RuvB complex plays an important role in the rescue of blocked DNA replication forks via replication fork reversal (RFR). RuvA specifically binds to HJ cruciform DNA, conferring on it an open structure. The RuvB hexamer acts as an ATP-dependent pump, pulling dsDNA into and through the RuvAB complex. HJ branch migration allows RuvC to scan DNA until it finds its consensus sequence, where it cleaves and resolves the cruciform DNA.</text>
</comment>
<dbReference type="Pfam" id="PF14520">
    <property type="entry name" value="HHH_5"/>
    <property type="match status" value="1"/>
</dbReference>
<dbReference type="InterPro" id="IPR000085">
    <property type="entry name" value="RuvA"/>
</dbReference>
<keyword evidence="10" id="KW-1185">Reference proteome</keyword>
<keyword evidence="3 6" id="KW-0238">DNA-binding</keyword>
<dbReference type="HAMAP" id="MF_00031">
    <property type="entry name" value="DNA_HJ_migration_RuvA"/>
    <property type="match status" value="1"/>
</dbReference>
<dbReference type="Proteomes" id="UP000004978">
    <property type="component" value="Unassembled WGS sequence"/>
</dbReference>
<evidence type="ECO:0000259" key="8">
    <source>
        <dbReference type="Pfam" id="PF07499"/>
    </source>
</evidence>
<dbReference type="CDD" id="cd14332">
    <property type="entry name" value="UBA_RuvA_C"/>
    <property type="match status" value="1"/>
</dbReference>
<feature type="region of interest" description="Domain III" evidence="6">
    <location>
        <begin position="144"/>
        <end position="202"/>
    </location>
</feature>
<evidence type="ECO:0000256" key="1">
    <source>
        <dbReference type="ARBA" id="ARBA00022490"/>
    </source>
</evidence>
<dbReference type="Pfam" id="PF01330">
    <property type="entry name" value="RuvA_N"/>
    <property type="match status" value="1"/>
</dbReference>
<dbReference type="GO" id="GO:0048476">
    <property type="term" value="C:Holliday junction resolvase complex"/>
    <property type="evidence" value="ECO:0007669"/>
    <property type="project" value="UniProtKB-UniRule"/>
</dbReference>
<dbReference type="Gene3D" id="1.10.150.20">
    <property type="entry name" value="5' to 3' exonuclease, C-terminal subdomain"/>
    <property type="match status" value="1"/>
</dbReference>
<comment type="subunit">
    <text evidence="6">Homotetramer. Forms an RuvA(8)-RuvB(12)-Holliday junction (HJ) complex. HJ DNA is sandwiched between 2 RuvA tetramers; dsDNA enters through RuvA and exits via RuvB. An RuvB hexamer assembles on each DNA strand where it exits the tetramer. Each RuvB hexamer is contacted by two RuvA subunits (via domain III) on 2 adjacent RuvB subunits; this complex drives branch migration. In the full resolvosome a probable DNA-RuvA(4)-RuvB(12)-RuvC(2) complex forms which resolves the HJ.</text>
</comment>
<comment type="subcellular location">
    <subcellularLocation>
        <location evidence="6">Cytoplasm</location>
    </subcellularLocation>
</comment>
<dbReference type="GO" id="GO:0009379">
    <property type="term" value="C:Holliday junction helicase complex"/>
    <property type="evidence" value="ECO:0007669"/>
    <property type="project" value="InterPro"/>
</dbReference>
<name>F9UKK0_9BACT</name>
<proteinExistence type="inferred from homology"/>
<organism evidence="9 10">
    <name type="scientific">Mycoplasmopsis columbina SF7</name>
    <dbReference type="NCBI Taxonomy" id="1037410"/>
    <lineage>
        <taxon>Bacteria</taxon>
        <taxon>Bacillati</taxon>
        <taxon>Mycoplasmatota</taxon>
        <taxon>Mycoplasmoidales</taxon>
        <taxon>Metamycoplasmataceae</taxon>
        <taxon>Mycoplasmopsis</taxon>
    </lineage>
</organism>
<evidence type="ECO:0000259" key="7">
    <source>
        <dbReference type="Pfam" id="PF01330"/>
    </source>
</evidence>
<keyword evidence="9" id="KW-0378">Hydrolase</keyword>
<evidence type="ECO:0000256" key="5">
    <source>
        <dbReference type="ARBA" id="ARBA00023204"/>
    </source>
</evidence>
<dbReference type="GO" id="GO:0000400">
    <property type="term" value="F:four-way junction DNA binding"/>
    <property type="evidence" value="ECO:0007669"/>
    <property type="project" value="UniProtKB-UniRule"/>
</dbReference>